<dbReference type="CDD" id="cd04301">
    <property type="entry name" value="NAT_SF"/>
    <property type="match status" value="1"/>
</dbReference>
<dbReference type="InterPro" id="IPR050832">
    <property type="entry name" value="Bact_Acetyltransf"/>
</dbReference>
<accession>A0ABY7YTM5</accession>
<dbReference type="SUPFAM" id="SSF55729">
    <property type="entry name" value="Acyl-CoA N-acyltransferases (Nat)"/>
    <property type="match status" value="1"/>
</dbReference>
<evidence type="ECO:0000256" key="2">
    <source>
        <dbReference type="ARBA" id="ARBA00023315"/>
    </source>
</evidence>
<dbReference type="Pfam" id="PF24553">
    <property type="entry name" value="Rv0428c_C"/>
    <property type="match status" value="1"/>
</dbReference>
<dbReference type="InterPro" id="IPR016181">
    <property type="entry name" value="Acyl_CoA_acyltransferase"/>
</dbReference>
<keyword evidence="2" id="KW-0012">Acyltransferase</keyword>
<gene>
    <name evidence="4" type="ORF">PSQ90_10230</name>
</gene>
<dbReference type="Proteomes" id="UP001222118">
    <property type="component" value="Chromosome"/>
</dbReference>
<sequence length="251" mass="26964">MSSLEDVQAIEAVFERAWPAVEELRDGDWVARFSGGYTKRANSIVFMGGAGEDGALAQRMARLEAACEARQMRPCYRITPLAPKGAVEALEARGWTRFDRSVVQTMALRKAMRAVGALTQLFELTDAHWQAALVDMAGGNANAAALGEIIARIAVPAKGVLVYDDSQQPVGAALVVSADGIAVFLNVVVAQNARRQGFGQALMHSALNWAVQGGAQRAAIQVQADNGPALALYQGLGFTEIYDYHYRRAVL</sequence>
<proteinExistence type="predicted"/>
<keyword evidence="5" id="KW-1185">Reference proteome</keyword>
<dbReference type="PANTHER" id="PTHR43877">
    <property type="entry name" value="AMINOALKYLPHOSPHONATE N-ACETYLTRANSFERASE-RELATED-RELATED"/>
    <property type="match status" value="1"/>
</dbReference>
<reference evidence="4 5" key="1">
    <citation type="submission" date="2023-02" db="EMBL/GenBank/DDBJ databases">
        <title>Devosia chondri sp. nov., isolated from the phycosphere of marine algae.</title>
        <authorList>
            <person name="Kim J.M."/>
            <person name="Lee J.K."/>
            <person name="Choi B.J."/>
            <person name="Bayburt H."/>
            <person name="Jeon C.O."/>
        </authorList>
    </citation>
    <scope>NUCLEOTIDE SEQUENCE [LARGE SCALE GENOMIC DNA]</scope>
    <source>
        <strain evidence="4 5">G2-5</strain>
    </source>
</reference>
<organism evidence="4 5">
    <name type="scientific">Devosia rhodophyticola</name>
    <dbReference type="NCBI Taxonomy" id="3026423"/>
    <lineage>
        <taxon>Bacteria</taxon>
        <taxon>Pseudomonadati</taxon>
        <taxon>Pseudomonadota</taxon>
        <taxon>Alphaproteobacteria</taxon>
        <taxon>Hyphomicrobiales</taxon>
        <taxon>Devosiaceae</taxon>
        <taxon>Devosia</taxon>
    </lineage>
</organism>
<dbReference type="PROSITE" id="PS51186">
    <property type="entry name" value="GNAT"/>
    <property type="match status" value="1"/>
</dbReference>
<keyword evidence="1" id="KW-0808">Transferase</keyword>
<evidence type="ECO:0000256" key="1">
    <source>
        <dbReference type="ARBA" id="ARBA00022679"/>
    </source>
</evidence>
<name>A0ABY7YTM5_9HYPH</name>
<evidence type="ECO:0000313" key="4">
    <source>
        <dbReference type="EMBL" id="WDR04700.1"/>
    </source>
</evidence>
<dbReference type="PANTHER" id="PTHR43877:SF2">
    <property type="entry name" value="AMINOALKYLPHOSPHONATE N-ACETYLTRANSFERASE-RELATED"/>
    <property type="match status" value="1"/>
</dbReference>
<dbReference type="EMBL" id="CP118247">
    <property type="protein sequence ID" value="WDR04700.1"/>
    <property type="molecule type" value="Genomic_DNA"/>
</dbReference>
<evidence type="ECO:0000313" key="5">
    <source>
        <dbReference type="Proteomes" id="UP001222118"/>
    </source>
</evidence>
<dbReference type="RefSeq" id="WP_282210221.1">
    <property type="nucleotide sequence ID" value="NZ_CP118247.1"/>
</dbReference>
<dbReference type="Gene3D" id="3.40.630.30">
    <property type="match status" value="1"/>
</dbReference>
<protein>
    <submittedName>
        <fullName evidence="4">GNAT family N-acetyltransferase</fullName>
    </submittedName>
</protein>
<feature type="domain" description="N-acetyltransferase" evidence="3">
    <location>
        <begin position="106"/>
        <end position="251"/>
    </location>
</feature>
<dbReference type="InterPro" id="IPR000182">
    <property type="entry name" value="GNAT_dom"/>
</dbReference>
<evidence type="ECO:0000259" key="3">
    <source>
        <dbReference type="PROSITE" id="PS51186"/>
    </source>
</evidence>
<dbReference type="InterPro" id="IPR056935">
    <property type="entry name" value="Rv0428c-like_C"/>
</dbReference>